<evidence type="ECO:0000313" key="3">
    <source>
        <dbReference type="Proteomes" id="UP000060016"/>
    </source>
</evidence>
<proteinExistence type="predicted"/>
<keyword evidence="3" id="KW-1185">Reference proteome</keyword>
<dbReference type="InterPro" id="IPR036411">
    <property type="entry name" value="TorD-like_sf"/>
</dbReference>
<dbReference type="PANTHER" id="PTHR34227">
    <property type="entry name" value="CHAPERONE PROTEIN YCDY"/>
    <property type="match status" value="1"/>
</dbReference>
<evidence type="ECO:0000256" key="1">
    <source>
        <dbReference type="ARBA" id="ARBA00023186"/>
    </source>
</evidence>
<dbReference type="Pfam" id="PF02613">
    <property type="entry name" value="Nitrate_red_del"/>
    <property type="match status" value="1"/>
</dbReference>
<reference evidence="2 3" key="1">
    <citation type="submission" date="2015-08" db="EMBL/GenBank/DDBJ databases">
        <authorList>
            <person name="Babu N.S."/>
            <person name="Beckwith C.J."/>
            <person name="Beseler K.G."/>
            <person name="Brison A."/>
            <person name="Carone J.V."/>
            <person name="Caskin T.P."/>
            <person name="Diamond M."/>
            <person name="Durham M.E."/>
            <person name="Foxe J.M."/>
            <person name="Go M."/>
            <person name="Henderson B.A."/>
            <person name="Jones I.B."/>
            <person name="McGettigan J.A."/>
            <person name="Micheletti S.J."/>
            <person name="Nasrallah M.E."/>
            <person name="Ortiz D."/>
            <person name="Piller C.R."/>
            <person name="Privatt S.R."/>
            <person name="Schneider S.L."/>
            <person name="Sharp S."/>
            <person name="Smith T.C."/>
            <person name="Stanton J.D."/>
            <person name="Ullery H.E."/>
            <person name="Wilson R.J."/>
            <person name="Serrano M.G."/>
            <person name="Buck G."/>
            <person name="Lee V."/>
            <person name="Wang Y."/>
            <person name="Carvalho R."/>
            <person name="Voegtly L."/>
            <person name="Shi R."/>
            <person name="Duckworth R."/>
            <person name="Johnson A."/>
            <person name="Loviza R."/>
            <person name="Walstead R."/>
            <person name="Shah Z."/>
            <person name="Kiflezghi M."/>
            <person name="Wade K."/>
            <person name="Ball S.L."/>
            <person name="Bradley K.W."/>
            <person name="Asai D.J."/>
            <person name="Bowman C.A."/>
            <person name="Russell D.A."/>
            <person name="Pope W.H."/>
            <person name="Jacobs-Sera D."/>
            <person name="Hendrix R.W."/>
            <person name="Hatfull G.F."/>
        </authorList>
    </citation>
    <scope>NUCLEOTIDE SEQUENCE [LARGE SCALE GENOMIC DNA]</scope>
    <source>
        <strain evidence="2 3">PUDD_83A45</strain>
    </source>
</reference>
<accession>A0A0K1REV5</accession>
<evidence type="ECO:0008006" key="4">
    <source>
        <dbReference type="Google" id="ProtNLM"/>
    </source>
</evidence>
<dbReference type="SUPFAM" id="SSF89155">
    <property type="entry name" value="TorD-like"/>
    <property type="match status" value="1"/>
</dbReference>
<dbReference type="Proteomes" id="UP000060016">
    <property type="component" value="Chromosome"/>
</dbReference>
<dbReference type="KEGG" id="crie:AK829_07930"/>
<evidence type="ECO:0000313" key="2">
    <source>
        <dbReference type="EMBL" id="AKV59928.1"/>
    </source>
</evidence>
<dbReference type="EMBL" id="CP012342">
    <property type="protein sequence ID" value="AKV59928.1"/>
    <property type="molecule type" value="Genomic_DNA"/>
</dbReference>
<protein>
    <recommendedName>
        <fullName evidence="4">Twin-arginine leader-binding protein</fullName>
    </recommendedName>
</protein>
<name>A0A0K1REV5_9CORY</name>
<dbReference type="PATRIC" id="fig|156976.3.peg.1587"/>
<keyword evidence="1" id="KW-0143">Chaperone</keyword>
<dbReference type="InterPro" id="IPR020945">
    <property type="entry name" value="DMSO/NO3_reduct_chaperone"/>
</dbReference>
<dbReference type="PANTHER" id="PTHR34227:SF1">
    <property type="entry name" value="DIMETHYL SULFOXIDE REDUCTASE CHAPERONE-RELATED"/>
    <property type="match status" value="1"/>
</dbReference>
<gene>
    <name evidence="2" type="ORF">AK829_07930</name>
</gene>
<dbReference type="InterPro" id="IPR050289">
    <property type="entry name" value="TorD/DmsD_chaperones"/>
</dbReference>
<dbReference type="STRING" id="156976.AK829_07930"/>
<sequence>MENDAERFQRLSIAADIVGQLFLDEPSPEMLTALTNPDLLRDWPLQDPDSLEALALLEQAAVSPDTVEALQRDHLYLFIGTGAPLAQPYESPYFSLDGLVLDGAASEVEAFYATVGFQPGSSTGELGNLPPDHIGFELRCVAHIAALVAAASSVRERERLVALLRHFAVEHPARFAEQVVAGVAEHARTAVYRALPGLTRGVLRAAVA</sequence>
<organism evidence="2 3">
    <name type="scientific">Corynebacterium riegelii</name>
    <dbReference type="NCBI Taxonomy" id="156976"/>
    <lineage>
        <taxon>Bacteria</taxon>
        <taxon>Bacillati</taxon>
        <taxon>Actinomycetota</taxon>
        <taxon>Actinomycetes</taxon>
        <taxon>Mycobacteriales</taxon>
        <taxon>Corynebacteriaceae</taxon>
        <taxon>Corynebacterium</taxon>
    </lineage>
</organism>
<dbReference type="Gene3D" id="1.10.3480.10">
    <property type="entry name" value="TorD-like"/>
    <property type="match status" value="1"/>
</dbReference>
<dbReference type="AlphaFoldDB" id="A0A0K1REV5"/>